<proteinExistence type="predicted"/>
<protein>
    <submittedName>
        <fullName evidence="1">Uncharacterized protein</fullName>
    </submittedName>
</protein>
<dbReference type="EMBL" id="JTDE01010205">
    <property type="protein sequence ID" value="KAF7234346.1"/>
    <property type="molecule type" value="Genomic_DNA"/>
</dbReference>
<name>A0A8S9YDE1_9TREM</name>
<dbReference type="Proteomes" id="UP000822476">
    <property type="component" value="Unassembled WGS sequence"/>
</dbReference>
<keyword evidence="2" id="KW-1185">Reference proteome</keyword>
<evidence type="ECO:0000313" key="1">
    <source>
        <dbReference type="EMBL" id="KAF7234346.1"/>
    </source>
</evidence>
<sequence length="69" mass="7696">MRGRLFSSFYIYSVSVEVIIAREGAEAGDGHLLPAAIRTWLKGSRDRGVARRRTKTCSDHHLVPFPPAD</sequence>
<dbReference type="AlphaFoldDB" id="A0A8S9YDE1"/>
<evidence type="ECO:0000313" key="2">
    <source>
        <dbReference type="Proteomes" id="UP000822476"/>
    </source>
</evidence>
<organism evidence="1 2">
    <name type="scientific">Paragonimus skrjabini miyazakii</name>
    <dbReference type="NCBI Taxonomy" id="59628"/>
    <lineage>
        <taxon>Eukaryota</taxon>
        <taxon>Metazoa</taxon>
        <taxon>Spiralia</taxon>
        <taxon>Lophotrochozoa</taxon>
        <taxon>Platyhelminthes</taxon>
        <taxon>Trematoda</taxon>
        <taxon>Digenea</taxon>
        <taxon>Plagiorchiida</taxon>
        <taxon>Troglotremata</taxon>
        <taxon>Troglotrematidae</taxon>
        <taxon>Paragonimus</taxon>
    </lineage>
</organism>
<gene>
    <name evidence="1" type="ORF">EG68_11804</name>
</gene>
<reference evidence="1" key="1">
    <citation type="submission" date="2019-07" db="EMBL/GenBank/DDBJ databases">
        <title>Annotation for the trematode Paragonimus miyazaki's.</title>
        <authorList>
            <person name="Choi Y.-J."/>
        </authorList>
    </citation>
    <scope>NUCLEOTIDE SEQUENCE</scope>
    <source>
        <strain evidence="1">Japan</strain>
    </source>
</reference>
<comment type="caution">
    <text evidence="1">The sequence shown here is derived from an EMBL/GenBank/DDBJ whole genome shotgun (WGS) entry which is preliminary data.</text>
</comment>
<accession>A0A8S9YDE1</accession>